<sequence>MNSAQVDLQQIRIKHILFKSKVRSVLYGGVLDSVFFSDAGPISHWFLQVGKVKFGNEPELYSLQKTHSELLTNANQLFSLYRSGSIDQAHAGMKDIEKLSDRFQELLTQLEKRLALRTDMV</sequence>
<organism evidence="1 2">
    <name type="scientific">Pontibacter amylolyticus</name>
    <dbReference type="NCBI Taxonomy" id="1424080"/>
    <lineage>
        <taxon>Bacteria</taxon>
        <taxon>Pseudomonadati</taxon>
        <taxon>Bacteroidota</taxon>
        <taxon>Cytophagia</taxon>
        <taxon>Cytophagales</taxon>
        <taxon>Hymenobacteraceae</taxon>
        <taxon>Pontibacter</taxon>
    </lineage>
</organism>
<keyword evidence="2" id="KW-1185">Reference proteome</keyword>
<accession>A0ABQ1VW58</accession>
<proteinExistence type="predicted"/>
<name>A0ABQ1VW58_9BACT</name>
<evidence type="ECO:0000313" key="1">
    <source>
        <dbReference type="EMBL" id="GGG02328.1"/>
    </source>
</evidence>
<evidence type="ECO:0008006" key="3">
    <source>
        <dbReference type="Google" id="ProtNLM"/>
    </source>
</evidence>
<gene>
    <name evidence="1" type="ORF">GCM10011323_03960</name>
</gene>
<dbReference type="Proteomes" id="UP000634043">
    <property type="component" value="Unassembled WGS sequence"/>
</dbReference>
<dbReference type="Gene3D" id="1.20.120.30">
    <property type="entry name" value="Aspartate receptor, ligand-binding domain"/>
    <property type="match status" value="1"/>
</dbReference>
<dbReference type="EMBL" id="BMFP01000001">
    <property type="protein sequence ID" value="GGG02328.1"/>
    <property type="molecule type" value="Genomic_DNA"/>
</dbReference>
<evidence type="ECO:0000313" key="2">
    <source>
        <dbReference type="Proteomes" id="UP000634043"/>
    </source>
</evidence>
<protein>
    <recommendedName>
        <fullName evidence="3">Histidine kinase</fullName>
    </recommendedName>
</protein>
<reference evidence="2" key="1">
    <citation type="journal article" date="2019" name="Int. J. Syst. Evol. Microbiol.">
        <title>The Global Catalogue of Microorganisms (GCM) 10K type strain sequencing project: providing services to taxonomists for standard genome sequencing and annotation.</title>
        <authorList>
            <consortium name="The Broad Institute Genomics Platform"/>
            <consortium name="The Broad Institute Genome Sequencing Center for Infectious Disease"/>
            <person name="Wu L."/>
            <person name="Ma J."/>
        </authorList>
    </citation>
    <scope>NUCLEOTIDE SEQUENCE [LARGE SCALE GENOMIC DNA]</scope>
    <source>
        <strain evidence="2">CGMCC 1.12749</strain>
    </source>
</reference>
<comment type="caution">
    <text evidence="1">The sequence shown here is derived from an EMBL/GenBank/DDBJ whole genome shotgun (WGS) entry which is preliminary data.</text>
</comment>
<dbReference type="RefSeq" id="WP_229733744.1">
    <property type="nucleotide sequence ID" value="NZ_BMFP01000001.1"/>
</dbReference>